<keyword evidence="2" id="KW-1185">Reference proteome</keyword>
<dbReference type="EMBL" id="AP018316">
    <property type="protein sequence ID" value="BAZ85506.1"/>
    <property type="molecule type" value="Genomic_DNA"/>
</dbReference>
<accession>A0A1Z4V1X0</accession>
<name>A0A1Z4V1X0_9CYAN</name>
<protein>
    <submittedName>
        <fullName evidence="1">Uncharacterized protein</fullName>
    </submittedName>
</protein>
<dbReference type="AlphaFoldDB" id="A0A1Z4V1X0"/>
<evidence type="ECO:0000313" key="2">
    <source>
        <dbReference type="Proteomes" id="UP000218702"/>
    </source>
</evidence>
<sequence length="88" mass="9771">MLGDAHDIYYVGKGLKDYAIIEDFQNKDQIQLHGNSNQYELNTKYTLGSNNGTAIFLHGTHELIGFVQGVTDISLTSNDFSYVGVTHC</sequence>
<gene>
    <name evidence="1" type="ORF">NIES806_17090</name>
</gene>
<evidence type="ECO:0000313" key="1">
    <source>
        <dbReference type="EMBL" id="BAZ85506.1"/>
    </source>
</evidence>
<organism evidence="1 2">
    <name type="scientific">Dolichospermum compactum NIES-806</name>
    <dbReference type="NCBI Taxonomy" id="1973481"/>
    <lineage>
        <taxon>Bacteria</taxon>
        <taxon>Bacillati</taxon>
        <taxon>Cyanobacteriota</taxon>
        <taxon>Cyanophyceae</taxon>
        <taxon>Nostocales</taxon>
        <taxon>Aphanizomenonaceae</taxon>
        <taxon>Dolichospermum</taxon>
        <taxon>Dolichospermum compactum</taxon>
    </lineage>
</organism>
<proteinExistence type="predicted"/>
<reference evidence="1 2" key="1">
    <citation type="submission" date="2017-06" db="EMBL/GenBank/DDBJ databases">
        <title>Genome sequencing of cyanobaciteial culture collection at National Institute for Environmental Studies (NIES).</title>
        <authorList>
            <person name="Hirose Y."/>
            <person name="Shimura Y."/>
            <person name="Fujisawa T."/>
            <person name="Nakamura Y."/>
            <person name="Kawachi M."/>
        </authorList>
    </citation>
    <scope>NUCLEOTIDE SEQUENCE [LARGE SCALE GENOMIC DNA]</scope>
    <source>
        <strain evidence="1 2">NIES-806</strain>
    </source>
</reference>
<dbReference type="KEGG" id="dcm:NIES806_17090"/>
<dbReference type="Proteomes" id="UP000218702">
    <property type="component" value="Chromosome"/>
</dbReference>